<feature type="domain" description="N-acetyltransferase" evidence="5">
    <location>
        <begin position="136"/>
        <end position="284"/>
    </location>
</feature>
<dbReference type="Gene3D" id="3.40.630.30">
    <property type="match status" value="1"/>
</dbReference>
<feature type="binding site" evidence="4">
    <location>
        <position position="246"/>
    </location>
    <ligand>
        <name>1D-myo-inositol 2-(L-cysteinylamino)-2-deoxy-alpha-D-glucopyranoside</name>
        <dbReference type="ChEBI" id="CHEBI:58887"/>
    </ligand>
</feature>
<keyword evidence="7" id="KW-1185">Reference proteome</keyword>
<dbReference type="RefSeq" id="WP_309966941.1">
    <property type="nucleotide sequence ID" value="NZ_JAVDWH010000001.1"/>
</dbReference>
<dbReference type="Pfam" id="PF00583">
    <property type="entry name" value="Acetyltransf_1"/>
    <property type="match status" value="1"/>
</dbReference>
<evidence type="ECO:0000256" key="4">
    <source>
        <dbReference type="HAMAP-Rule" id="MF_01698"/>
    </source>
</evidence>
<evidence type="ECO:0000256" key="3">
    <source>
        <dbReference type="ARBA" id="ARBA00023315"/>
    </source>
</evidence>
<proteinExistence type="inferred from homology"/>
<organism evidence="6 7">
    <name type="scientific">Aeromicrobium panaciterrae</name>
    <dbReference type="NCBI Taxonomy" id="363861"/>
    <lineage>
        <taxon>Bacteria</taxon>
        <taxon>Bacillati</taxon>
        <taxon>Actinomycetota</taxon>
        <taxon>Actinomycetes</taxon>
        <taxon>Propionibacteriales</taxon>
        <taxon>Nocardioidaceae</taxon>
        <taxon>Aeromicrobium</taxon>
    </lineage>
</organism>
<evidence type="ECO:0000256" key="1">
    <source>
        <dbReference type="ARBA" id="ARBA00022679"/>
    </source>
</evidence>
<comment type="similarity">
    <text evidence="4">Belongs to the acetyltransferase family. MshD subfamily.</text>
</comment>
<keyword evidence="1 4" id="KW-0808">Transferase</keyword>
<feature type="binding site" evidence="4">
    <location>
        <position position="208"/>
    </location>
    <ligand>
        <name>1D-myo-inositol 2-(L-cysteinylamino)-2-deoxy-alpha-D-glucopyranoside</name>
        <dbReference type="ChEBI" id="CHEBI:58887"/>
    </ligand>
</feature>
<dbReference type="PROSITE" id="PS51186">
    <property type="entry name" value="GNAT"/>
    <property type="match status" value="2"/>
</dbReference>
<dbReference type="InterPro" id="IPR000182">
    <property type="entry name" value="GNAT_dom"/>
</dbReference>
<evidence type="ECO:0000313" key="6">
    <source>
        <dbReference type="EMBL" id="MDR7085916.1"/>
    </source>
</evidence>
<dbReference type="Proteomes" id="UP001257739">
    <property type="component" value="Unassembled WGS sequence"/>
</dbReference>
<dbReference type="PANTHER" id="PTHR43072">
    <property type="entry name" value="N-ACETYLTRANSFERASE"/>
    <property type="match status" value="1"/>
</dbReference>
<evidence type="ECO:0000259" key="5">
    <source>
        <dbReference type="PROSITE" id="PS51186"/>
    </source>
</evidence>
<keyword evidence="2 4" id="KW-0677">Repeat</keyword>
<protein>
    <recommendedName>
        <fullName evidence="4">Mycothiol acetyltransferase</fullName>
        <shortName evidence="4">MSH acetyltransferase</shortName>
        <ecNumber evidence="4">2.3.1.189</ecNumber>
    </recommendedName>
    <alternativeName>
        <fullName evidence="4">Mycothiol synthase</fullName>
    </alternativeName>
</protein>
<dbReference type="NCBIfam" id="TIGR03448">
    <property type="entry name" value="mycothiol_MshD"/>
    <property type="match status" value="1"/>
</dbReference>
<accession>A0ABU1UL64</accession>
<dbReference type="EC" id="2.3.1.189" evidence="4"/>
<sequence>MSTSRLPGFGDLAESAAAVDGVAPFNEATLLALRNRDSARVLVLRTTPEGALIGAAYASGDAPVEVVVDPAHRRTGIGRSIVEELVADGESEFWAHGDLPAAQALAASAGLEVGRTLLALRLDLVEAPTEIVPDGITLRTYRDEDLDAIVAVNARAFASHPEQGSMDRADFERRASSDWFDPAGLFVAERAGQVVGFHWTKVEQGIGEVYVVGIDPDAQGGGLGKALTARGLRHLYESGLRIVDLYVEGDNSPALAVYEGLGFTPHAKDVMYVRPHVADAHSHE</sequence>
<comment type="subunit">
    <text evidence="4">Monomer.</text>
</comment>
<name>A0ABU1UL64_9ACTN</name>
<feature type="binding site" evidence="4">
    <location>
        <position position="27"/>
    </location>
    <ligand>
        <name>1D-myo-inositol 2-(L-cysteinylamino)-2-deoxy-alpha-D-glucopyranoside</name>
        <dbReference type="ChEBI" id="CHEBI:58887"/>
    </ligand>
</feature>
<comment type="caution">
    <text evidence="6">The sequence shown here is derived from an EMBL/GenBank/DDBJ whole genome shotgun (WGS) entry which is preliminary data.</text>
</comment>
<dbReference type="EMBL" id="JAVDWH010000001">
    <property type="protein sequence ID" value="MDR7085916.1"/>
    <property type="molecule type" value="Genomic_DNA"/>
</dbReference>
<feature type="domain" description="N-acetyltransferase" evidence="5">
    <location>
        <begin position="1"/>
        <end position="139"/>
    </location>
</feature>
<gene>
    <name evidence="4" type="primary">mshD</name>
    <name evidence="6" type="ORF">J2X11_000755</name>
</gene>
<feature type="binding site" evidence="4">
    <location>
        <begin position="66"/>
        <end position="68"/>
    </location>
    <ligand>
        <name>acetyl-CoA</name>
        <dbReference type="ChEBI" id="CHEBI:57288"/>
        <label>1</label>
    </ligand>
</feature>
<dbReference type="PANTHER" id="PTHR43072:SF51">
    <property type="entry name" value="ABC SUPERFAMILY TRANSPORT PROTEIN"/>
    <property type="match status" value="1"/>
</dbReference>
<feature type="binding site" evidence="4">
    <location>
        <position position="162"/>
    </location>
    <ligand>
        <name>1D-myo-inositol 2-(L-cysteinylamino)-2-deoxy-alpha-D-glucopyranoside</name>
        <dbReference type="ChEBI" id="CHEBI:58887"/>
    </ligand>
</feature>
<feature type="binding site" evidence="4">
    <location>
        <begin position="212"/>
        <end position="214"/>
    </location>
    <ligand>
        <name>acetyl-CoA</name>
        <dbReference type="ChEBI" id="CHEBI:57288"/>
        <label>2</label>
    </ligand>
</feature>
<feature type="binding site" evidence="4">
    <location>
        <position position="201"/>
    </location>
    <ligand>
        <name>1D-myo-inositol 2-(L-cysteinylamino)-2-deoxy-alpha-D-glucopyranoside</name>
        <dbReference type="ChEBI" id="CHEBI:58887"/>
    </ligand>
</feature>
<comment type="function">
    <text evidence="4">Catalyzes the transfer of acetyl from acetyl-CoA to desacetylmycothiol (Cys-GlcN-Ins) to form mycothiol.</text>
</comment>
<dbReference type="SUPFAM" id="SSF55729">
    <property type="entry name" value="Acyl-CoA N-acyltransferases (Nat)"/>
    <property type="match status" value="2"/>
</dbReference>
<evidence type="ECO:0000313" key="7">
    <source>
        <dbReference type="Proteomes" id="UP001257739"/>
    </source>
</evidence>
<dbReference type="GO" id="GO:0035447">
    <property type="term" value="F:mycothiol synthase activity"/>
    <property type="evidence" value="ECO:0007669"/>
    <property type="project" value="UniProtKB-EC"/>
</dbReference>
<dbReference type="CDD" id="cd04301">
    <property type="entry name" value="NAT_SF"/>
    <property type="match status" value="1"/>
</dbReference>
<dbReference type="InterPro" id="IPR016181">
    <property type="entry name" value="Acyl_CoA_acyltransferase"/>
</dbReference>
<dbReference type="HAMAP" id="MF_01698">
    <property type="entry name" value="MshD"/>
    <property type="match status" value="1"/>
</dbReference>
<feature type="binding site" evidence="4">
    <location>
        <begin position="219"/>
        <end position="225"/>
    </location>
    <ligand>
        <name>acetyl-CoA</name>
        <dbReference type="ChEBI" id="CHEBI:57288"/>
        <label>2</label>
    </ligand>
</feature>
<evidence type="ECO:0000256" key="2">
    <source>
        <dbReference type="ARBA" id="ARBA00022737"/>
    </source>
</evidence>
<dbReference type="InterPro" id="IPR017813">
    <property type="entry name" value="Mycothiol_AcTrfase"/>
</dbReference>
<keyword evidence="3 4" id="KW-0012">Acyltransferase</keyword>
<dbReference type="PIRSF" id="PIRSF021524">
    <property type="entry name" value="MSH_acetyltransferase"/>
    <property type="match status" value="1"/>
</dbReference>
<comment type="caution">
    <text evidence="4">Lacks conserved residue(s) required for the propagation of feature annotation.</text>
</comment>
<comment type="catalytic activity">
    <reaction evidence="4">
        <text>1D-myo-inositol 2-(L-cysteinylamino)-2-deoxy-alpha-D-glucopyranoside + acetyl-CoA = mycothiol + CoA + H(+)</text>
        <dbReference type="Rhea" id="RHEA:26172"/>
        <dbReference type="ChEBI" id="CHEBI:15378"/>
        <dbReference type="ChEBI" id="CHEBI:16768"/>
        <dbReference type="ChEBI" id="CHEBI:57287"/>
        <dbReference type="ChEBI" id="CHEBI:57288"/>
        <dbReference type="ChEBI" id="CHEBI:58887"/>
        <dbReference type="EC" id="2.3.1.189"/>
    </reaction>
</comment>
<reference evidence="6 7" key="1">
    <citation type="submission" date="2023-07" db="EMBL/GenBank/DDBJ databases">
        <title>Sorghum-associated microbial communities from plants grown in Nebraska, USA.</title>
        <authorList>
            <person name="Schachtman D."/>
        </authorList>
    </citation>
    <scope>NUCLEOTIDE SEQUENCE [LARGE SCALE GENOMIC DNA]</scope>
    <source>
        <strain evidence="6 7">BE248</strain>
    </source>
</reference>